<sequence>MDKFLKITSAILLFVAPYAVTTPLYFLFKNYLTPELSFALHREALGAAISSYSGTLVAVLIAALTFLLGVRNNNFSKMQRYGYMLSIVTFYALTFVELGALFFVGILLISNLNQLPLPSISMVIAITSFLHLCLLTIQLINLSNKK</sequence>
<keyword evidence="1" id="KW-1133">Transmembrane helix</keyword>
<comment type="caution">
    <text evidence="2">The sequence shown here is derived from an EMBL/GenBank/DDBJ whole genome shotgun (WGS) entry which is preliminary data.</text>
</comment>
<evidence type="ECO:0000313" key="2">
    <source>
        <dbReference type="EMBL" id="MBW3118873.1"/>
    </source>
</evidence>
<dbReference type="RefSeq" id="WP_165881083.1">
    <property type="nucleotide sequence ID" value="NZ_JAAOIA010000067.1"/>
</dbReference>
<dbReference type="EMBL" id="JAHWLI010000116">
    <property type="protein sequence ID" value="MBW3118873.1"/>
    <property type="molecule type" value="Genomic_DNA"/>
</dbReference>
<feature type="transmembrane region" description="Helical" evidence="1">
    <location>
        <begin position="7"/>
        <end position="28"/>
    </location>
</feature>
<feature type="transmembrane region" description="Helical" evidence="1">
    <location>
        <begin position="48"/>
        <end position="70"/>
    </location>
</feature>
<dbReference type="AlphaFoldDB" id="A0AAE3CXR1"/>
<accession>A0AAE3CXR1</accession>
<name>A0AAE3CXR1_PRORE</name>
<proteinExistence type="predicted"/>
<evidence type="ECO:0000256" key="1">
    <source>
        <dbReference type="SAM" id="Phobius"/>
    </source>
</evidence>
<protein>
    <submittedName>
        <fullName evidence="2">Biopolymer transporter ExbB</fullName>
    </submittedName>
</protein>
<organism evidence="2 3">
    <name type="scientific">Providencia rettgeri</name>
    <dbReference type="NCBI Taxonomy" id="587"/>
    <lineage>
        <taxon>Bacteria</taxon>
        <taxon>Pseudomonadati</taxon>
        <taxon>Pseudomonadota</taxon>
        <taxon>Gammaproteobacteria</taxon>
        <taxon>Enterobacterales</taxon>
        <taxon>Morganellaceae</taxon>
        <taxon>Providencia</taxon>
    </lineage>
</organism>
<keyword evidence="1" id="KW-0472">Membrane</keyword>
<reference evidence="2" key="1">
    <citation type="submission" date="2021-07" db="EMBL/GenBank/DDBJ databases">
        <authorList>
            <person name="Stanton E."/>
        </authorList>
    </citation>
    <scope>NUCLEOTIDE SEQUENCE</scope>
    <source>
        <strain evidence="2">2021EL-01139</strain>
    </source>
</reference>
<keyword evidence="1" id="KW-0812">Transmembrane</keyword>
<dbReference type="Pfam" id="PF15968">
    <property type="entry name" value="RexB"/>
    <property type="match status" value="1"/>
</dbReference>
<gene>
    <name evidence="2" type="ORF">KYI77_20755</name>
</gene>
<dbReference type="InterPro" id="IPR031892">
    <property type="entry name" value="RexB"/>
</dbReference>
<evidence type="ECO:0000313" key="3">
    <source>
        <dbReference type="Proteomes" id="UP001155882"/>
    </source>
</evidence>
<feature type="transmembrane region" description="Helical" evidence="1">
    <location>
        <begin position="82"/>
        <end position="108"/>
    </location>
</feature>
<dbReference type="Proteomes" id="UP001155882">
    <property type="component" value="Unassembled WGS sequence"/>
</dbReference>
<feature type="transmembrane region" description="Helical" evidence="1">
    <location>
        <begin position="120"/>
        <end position="140"/>
    </location>
</feature>